<evidence type="ECO:0000256" key="2">
    <source>
        <dbReference type="ARBA" id="ARBA00022763"/>
    </source>
</evidence>
<dbReference type="Proteomes" id="UP000525652">
    <property type="component" value="Unassembled WGS sequence"/>
</dbReference>
<dbReference type="PANTHER" id="PTHR35369">
    <property type="entry name" value="BLR3025 PROTEIN-RELATED"/>
    <property type="match status" value="1"/>
</dbReference>
<reference evidence="5 6" key="1">
    <citation type="submission" date="2020-07" db="EMBL/GenBank/DDBJ databases">
        <authorList>
            <person name="Feng X."/>
        </authorList>
    </citation>
    <scope>NUCLEOTIDE SEQUENCE [LARGE SCALE GENOMIC DNA]</scope>
    <source>
        <strain evidence="5 6">JCM14086</strain>
    </source>
</reference>
<protein>
    <submittedName>
        <fullName evidence="5">DNA polymerase Y family protein</fullName>
    </submittedName>
</protein>
<organism evidence="5 6">
    <name type="scientific">Puniceicoccus vermicola</name>
    <dbReference type="NCBI Taxonomy" id="388746"/>
    <lineage>
        <taxon>Bacteria</taxon>
        <taxon>Pseudomonadati</taxon>
        <taxon>Verrucomicrobiota</taxon>
        <taxon>Opitutia</taxon>
        <taxon>Puniceicoccales</taxon>
        <taxon>Puniceicoccaceae</taxon>
        <taxon>Puniceicoccus</taxon>
    </lineage>
</organism>
<dbReference type="Gene3D" id="3.30.70.270">
    <property type="match status" value="1"/>
</dbReference>
<evidence type="ECO:0000313" key="6">
    <source>
        <dbReference type="Proteomes" id="UP000525652"/>
    </source>
</evidence>
<accession>A0A7X1B0B0</accession>
<dbReference type="PANTHER" id="PTHR35369:SF2">
    <property type="entry name" value="BLR3025 PROTEIN"/>
    <property type="match status" value="1"/>
</dbReference>
<name>A0A7X1B0B0_9BACT</name>
<sequence>MAVREDRTSVLACVDDEARKQGVAPGMSTARALARCSHLAVLEKNPSAEESAMGWLIALGFGVSPRVEATAAGEVTVDLRGVKNLEEMAGQIADRADRAGIAIRVGISDTPERAQWASYGRSHLSHAVTDEGLFGGMGLHEIPLPAEILRRLREWGLTCLLEFVRFAKGAVASRLGPEGVLLWERMKGRRARLLTVIEEPPVFRREMELEHRVETLDQALFIIRRLLEEVCSSLLAAGKIARSLELFWRTEAKVEGGHGFALPEATARVTPLFAMIEAYLSGVRTEAALQLIGLEAEPGDPLPEQRDFFEISAKSPFQFQETVGRIQGFLGEEKVGVPVREPTHHPDACELVPASTRIQVEEGAMTYGKNLGPALRRFRPPRPIEVWCEEGRPVRCIWKRSSHRIQAVRGPWRISGDWWDPRYRWSQEEWDVEWGSQFFCRLVRVPSGKWRWEGVYD</sequence>
<keyword evidence="2" id="KW-0227">DNA damage</keyword>
<dbReference type="AlphaFoldDB" id="A0A7X1B0B0"/>
<feature type="domain" description="DNA polymerase Y-family little finger" evidence="4">
    <location>
        <begin position="206"/>
        <end position="295"/>
    </location>
</feature>
<keyword evidence="6" id="KW-1185">Reference proteome</keyword>
<dbReference type="EMBL" id="JACHVA010000118">
    <property type="protein sequence ID" value="MBC2603099.1"/>
    <property type="molecule type" value="Genomic_DNA"/>
</dbReference>
<dbReference type="SUPFAM" id="SSF56672">
    <property type="entry name" value="DNA/RNA polymerases"/>
    <property type="match status" value="1"/>
</dbReference>
<dbReference type="GO" id="GO:0003684">
    <property type="term" value="F:damaged DNA binding"/>
    <property type="evidence" value="ECO:0007669"/>
    <property type="project" value="InterPro"/>
</dbReference>
<dbReference type="Gene3D" id="3.40.1170.60">
    <property type="match status" value="1"/>
</dbReference>
<evidence type="ECO:0000256" key="1">
    <source>
        <dbReference type="ARBA" id="ARBA00010945"/>
    </source>
</evidence>
<evidence type="ECO:0000313" key="5">
    <source>
        <dbReference type="EMBL" id="MBC2603099.1"/>
    </source>
</evidence>
<feature type="domain" description="UmuC" evidence="3">
    <location>
        <begin position="3"/>
        <end position="118"/>
    </location>
</feature>
<dbReference type="InterPro" id="IPR043128">
    <property type="entry name" value="Rev_trsase/Diguanyl_cyclase"/>
</dbReference>
<evidence type="ECO:0000259" key="3">
    <source>
        <dbReference type="Pfam" id="PF00817"/>
    </source>
</evidence>
<evidence type="ECO:0000259" key="4">
    <source>
        <dbReference type="Pfam" id="PF11799"/>
    </source>
</evidence>
<dbReference type="Pfam" id="PF11799">
    <property type="entry name" value="IMS_C"/>
    <property type="match status" value="1"/>
</dbReference>
<gene>
    <name evidence="5" type="ORF">H5P30_15050</name>
</gene>
<dbReference type="InterPro" id="IPR050356">
    <property type="entry name" value="SulA_CellDiv_inhibitor"/>
</dbReference>
<comment type="similarity">
    <text evidence="1">Belongs to the DNA polymerase type-Y family.</text>
</comment>
<dbReference type="GO" id="GO:0006281">
    <property type="term" value="P:DNA repair"/>
    <property type="evidence" value="ECO:0007669"/>
    <property type="project" value="InterPro"/>
</dbReference>
<comment type="caution">
    <text evidence="5">The sequence shown here is derived from an EMBL/GenBank/DDBJ whole genome shotgun (WGS) entry which is preliminary data.</text>
</comment>
<dbReference type="RefSeq" id="WP_185693741.1">
    <property type="nucleotide sequence ID" value="NZ_JACHVA010000118.1"/>
</dbReference>
<dbReference type="CDD" id="cd03468">
    <property type="entry name" value="PolY_like"/>
    <property type="match status" value="1"/>
</dbReference>
<dbReference type="InterPro" id="IPR001126">
    <property type="entry name" value="UmuC"/>
</dbReference>
<dbReference type="Pfam" id="PF00817">
    <property type="entry name" value="IMS"/>
    <property type="match status" value="1"/>
</dbReference>
<proteinExistence type="inferred from homology"/>
<dbReference type="InterPro" id="IPR043502">
    <property type="entry name" value="DNA/RNA_pol_sf"/>
</dbReference>
<dbReference type="InterPro" id="IPR017961">
    <property type="entry name" value="DNA_pol_Y-fam_little_finger"/>
</dbReference>